<dbReference type="Gene3D" id="4.10.60.10">
    <property type="entry name" value="Zinc finger, CCHC-type"/>
    <property type="match status" value="1"/>
</dbReference>
<dbReference type="Gene3D" id="3.40.395.10">
    <property type="entry name" value="Adenoviral Proteinase, Chain A"/>
    <property type="match status" value="1"/>
</dbReference>
<evidence type="ECO:0000313" key="15">
    <source>
        <dbReference type="EMBL" id="KAJ3684804.1"/>
    </source>
</evidence>
<evidence type="ECO:0000256" key="11">
    <source>
        <dbReference type="SAM" id="Coils"/>
    </source>
</evidence>
<keyword evidence="2" id="KW-0645">Protease</keyword>
<dbReference type="Pfam" id="PF00098">
    <property type="entry name" value="zf-CCHC"/>
    <property type="match status" value="1"/>
</dbReference>
<keyword evidence="5" id="KW-0540">Nuclease</keyword>
<dbReference type="InterPro" id="IPR001878">
    <property type="entry name" value="Znf_CCHC"/>
</dbReference>
<keyword evidence="16" id="KW-1185">Reference proteome</keyword>
<accession>A0AAD5Z305</accession>
<sequence>MVDPSVSSFEIHAKFDCIVLESFILSFLDIDAIFKRRMLIVQVMKVWTMWARDYCKEVQLKDFRFMDPERNTGSHAKSDPQGALTYLTTVFAKRKSGYHVLLHQNKGHFVVIIAQPSTRTMWIADSLNNDFLDSTIMQAYNSALSRLKLGQKFNIRYILSPRQPNNVECGFYAMRNLQMILSNFLQSNQIPESGNRTKVETEPPRPSVTGMGSNTTNPTIQDQIRGYRLGARLRYEAQRRLPGRSRSYHRTLESQMSPDAELNISQYRRAQQVPAETLYRAGWSENQHRVYQHYSDERVLVTEGQQIELPFITEGSFQTLLQEGLQHLHIGMIMVRLYTLHRRNAGVNALVLLRDTRWRDSRAVISSMEMDLSSGTQLAYTAPDITLSIHDFRDHIQLVIQTHGYEGWQGGESNLLLSRSLIGRLSNTSHTNFRYNVQNVADHLASRGVRAIPGTPRTTEELQERQWIIRPAIISRVQIPQDANVHTRTDGSLSIRFANYSTAAPPNNDIQRGTTDEEELEQESINLLTPDEYWPWEINEELGELPEEFGELPEIPENWPEPNDETILGAWFTNMLRLEEPTIEYLEPLYPYVWCDQLDDTDPIIQFISEEISWTELVDNEQYWHQDEQALMMTCQWDKSDEDESDELEHFLNALHSPTEPDLLSLLVEQGGKDCGLPQIPQVSDESEIRWDPEPSESVYALEDMEYPLLKQLVQKESVFSTAESSLTRIPPEPIMGPAMYPPASSSRHPIGLQVPDIRARLNNIRGGYANQMNERYNLPSARANQGAILVLPDDIGLYEDVFSRWESITLNLINERNWADNRAKVNYIENLLGEIEKKMWIQWRMIYHTEYEELINIADDPQNVLSQIRRMFLMEDPATGSTDEQNRAYQDLERLSCNYVKDIFNYINDYKILAAKSGRMYVSEELSVKFFRKMPPILGNEIEKAFAEKYPGNTIGVMPRIKFTYDFLAEQCKKAALQRSLKDLTFCSQIPVPGYYQKNKRYGLRKSKTYRGKPHDTHIRVFKKKHSDKVRKCKCFICGEEGHFARECKKQQGNIARAAIVDNLDLDDDWDVLSVDLNEPDSDAICSFSEGEGSNGRTFIASIENLPYESAFMLNTTSSWRCIVPLPEEMKNCTHEWEDNSPIPAEHIRCKICKDVTNQKMRAHCVRCFLTVCPMCSRFQLGRQLIIQKSTLQYDSKDALIRELVEYANFLLAENQRLKERILELELSTEMKELPNTNKGKGLDIPKGYEEEIDYDIPQSSKGITIKMMNDEYISTQVPDPQRGKRVLNRLYNIKIQMEIPGCEKFTIQAILDTGATICCVDQGAIPEAALEPSAYPIQINGVNSKQIANKKLKGGMMSIEENRFRIPFTYVFPMAQSDGIQMLIGCNFIRAMQGGLRIEGQMVTFYKNITTIATKVEAEVASAVSISELDLTELEFQEIQRAVAYPCGVESTKFKEKFNSLLKRLREQGYIGEEPMKHWSKNQVVCKLDIINPDITIQDKPLKHVTPAMNEQFNKHIQALLKIGVIRPSKSRHRTMAMTVNSGTSIDPKTGQEVKGKERMVFNYRTLNDNTHKDQYSLPGINTILKKVGNSRIFSKFDLKSGFHQVAMDPESVEWTAFVVPGGLYEWLVMPFGLKNAPAIFQRKMDNCFRGTENFIAVYIDDILVFSENEEQHAKHLEVMLSICEKWGLVLSPTKMKVAVPEIEFLGAVIGNQKIKLQPHIIKKIISFDESRLREKSGMRSWLGILNYARSYIPKLGTILGPLYSKTSEHGDKRLKSSDYEIINKVKSLVQNLPDLELPPQNSYIILETDGCMEGWGGVCKWKKSKYDPRNSEKVCAYASGKFPVLKSTIDAEIHACMETMSALKIHYLDKQEITLRTDCQAIISFYNKSASNKPSRVRWISFVDFVTGTGVKVNFEHIDGKLNVLADSLSRLTVKMVLTINCCPIDGHLEELEGALKELQNSSPEAQGQFVEIINNLNFSYFYRKMVLDYLRGIIRMHDSSPTMSARPSARLAFTQAERWGTLCGSNDLMDECELVTVDYLTISPISFQLQHAMYSRLQENHTAQLNKTIEELERLITMSYIQKLRLEQQVGGTDNWYRDALGPVNNKIQTLLDLRRQLDQIRQGHFY</sequence>
<comment type="caution">
    <text evidence="15">The sequence shown here is derived from an EMBL/GenBank/DDBJ whole genome shotgun (WGS) entry which is preliminary data.</text>
</comment>
<reference evidence="15 16" key="1">
    <citation type="journal article" date="2022" name="Cell">
        <title>Repeat-based holocentromeres influence genome architecture and karyotype evolution.</title>
        <authorList>
            <person name="Hofstatter P.G."/>
            <person name="Thangavel G."/>
            <person name="Lux T."/>
            <person name="Neumann P."/>
            <person name="Vondrak T."/>
            <person name="Novak P."/>
            <person name="Zhang M."/>
            <person name="Costa L."/>
            <person name="Castellani M."/>
            <person name="Scott A."/>
            <person name="Toegelov H."/>
            <person name="Fuchs J."/>
            <person name="Mata-Sucre Y."/>
            <person name="Dias Y."/>
            <person name="Vanzela A.L.L."/>
            <person name="Huettel B."/>
            <person name="Almeida C.C.S."/>
            <person name="Simkova H."/>
            <person name="Souza G."/>
            <person name="Pedrosa-Harand A."/>
            <person name="Macas J."/>
            <person name="Mayer K.F.X."/>
            <person name="Houben A."/>
            <person name="Marques A."/>
        </authorList>
    </citation>
    <scope>NUCLEOTIDE SEQUENCE [LARGE SCALE GENOMIC DNA]</scope>
    <source>
        <strain evidence="15">RhyTen1mFocal</strain>
    </source>
</reference>
<evidence type="ECO:0000256" key="3">
    <source>
        <dbReference type="ARBA" id="ARBA00022679"/>
    </source>
</evidence>
<keyword evidence="10" id="KW-0479">Metal-binding</keyword>
<name>A0AAD5Z305_9POAL</name>
<dbReference type="SUPFAM" id="SSF57756">
    <property type="entry name" value="Retrovirus zinc finger-like domains"/>
    <property type="match status" value="1"/>
</dbReference>
<dbReference type="EC" id="2.7.7.49" evidence="1"/>
<dbReference type="InterPro" id="IPR051320">
    <property type="entry name" value="Viral_Replic_Matur_Polypro"/>
</dbReference>
<keyword evidence="9" id="KW-0695">RNA-directed DNA polymerase</keyword>
<dbReference type="CDD" id="cd01647">
    <property type="entry name" value="RT_LTR"/>
    <property type="match status" value="1"/>
</dbReference>
<feature type="domain" description="CCHC-type" evidence="13">
    <location>
        <begin position="1035"/>
        <end position="1051"/>
    </location>
</feature>
<dbReference type="SUPFAM" id="SSF54001">
    <property type="entry name" value="Cysteine proteinases"/>
    <property type="match status" value="1"/>
</dbReference>
<gene>
    <name evidence="15" type="ORF">LUZ61_013968</name>
</gene>
<keyword evidence="3" id="KW-0808">Transferase</keyword>
<dbReference type="InterPro" id="IPR036875">
    <property type="entry name" value="Znf_CCHC_sf"/>
</dbReference>
<dbReference type="PROSITE" id="PS50878">
    <property type="entry name" value="RT_POL"/>
    <property type="match status" value="1"/>
</dbReference>
<dbReference type="Pfam" id="PF00077">
    <property type="entry name" value="RVP"/>
    <property type="match status" value="1"/>
</dbReference>
<keyword evidence="10" id="KW-0862">Zinc</keyword>
<dbReference type="SMART" id="SM00343">
    <property type="entry name" value="ZnF_C2HC"/>
    <property type="match status" value="1"/>
</dbReference>
<dbReference type="Proteomes" id="UP001210211">
    <property type="component" value="Unassembled WGS sequence"/>
</dbReference>
<evidence type="ECO:0000259" key="14">
    <source>
        <dbReference type="PROSITE" id="PS50878"/>
    </source>
</evidence>
<dbReference type="SUPFAM" id="SSF56672">
    <property type="entry name" value="DNA/RNA polymerases"/>
    <property type="match status" value="1"/>
</dbReference>
<evidence type="ECO:0000256" key="4">
    <source>
        <dbReference type="ARBA" id="ARBA00022695"/>
    </source>
</evidence>
<dbReference type="Pfam" id="PF22909">
    <property type="entry name" value="Caulimovir_coat_dom"/>
    <property type="match status" value="1"/>
</dbReference>
<dbReference type="Pfam" id="PF00078">
    <property type="entry name" value="RVT_1"/>
    <property type="match status" value="1"/>
</dbReference>
<evidence type="ECO:0000256" key="5">
    <source>
        <dbReference type="ARBA" id="ARBA00022722"/>
    </source>
</evidence>
<feature type="compositionally biased region" description="Polar residues" evidence="12">
    <location>
        <begin position="210"/>
        <end position="220"/>
    </location>
</feature>
<keyword evidence="8" id="KW-0378">Hydrolase</keyword>
<evidence type="ECO:0000256" key="2">
    <source>
        <dbReference type="ARBA" id="ARBA00022670"/>
    </source>
</evidence>
<evidence type="ECO:0000256" key="7">
    <source>
        <dbReference type="ARBA" id="ARBA00022759"/>
    </source>
</evidence>
<evidence type="ECO:0000256" key="6">
    <source>
        <dbReference type="ARBA" id="ARBA00022750"/>
    </source>
</evidence>
<dbReference type="InterPro" id="IPR041373">
    <property type="entry name" value="RT_RNaseH"/>
</dbReference>
<dbReference type="Gene3D" id="2.40.70.10">
    <property type="entry name" value="Acid Proteases"/>
    <property type="match status" value="1"/>
</dbReference>
<dbReference type="InterPro" id="IPR036397">
    <property type="entry name" value="RNaseH_sf"/>
</dbReference>
<dbReference type="Gene3D" id="3.30.70.270">
    <property type="match status" value="1"/>
</dbReference>
<dbReference type="Gene3D" id="3.30.420.10">
    <property type="entry name" value="Ribonuclease H-like superfamily/Ribonuclease H"/>
    <property type="match status" value="1"/>
</dbReference>
<proteinExistence type="predicted"/>
<evidence type="ECO:0000256" key="9">
    <source>
        <dbReference type="ARBA" id="ARBA00022918"/>
    </source>
</evidence>
<dbReference type="GO" id="GO:0008270">
    <property type="term" value="F:zinc ion binding"/>
    <property type="evidence" value="ECO:0007669"/>
    <property type="project" value="UniProtKB-KW"/>
</dbReference>
<dbReference type="GO" id="GO:0004190">
    <property type="term" value="F:aspartic-type endopeptidase activity"/>
    <property type="evidence" value="ECO:0007669"/>
    <property type="project" value="UniProtKB-KW"/>
</dbReference>
<dbReference type="PANTHER" id="PTHR33064">
    <property type="entry name" value="POL PROTEIN"/>
    <property type="match status" value="1"/>
</dbReference>
<feature type="region of interest" description="Disordered" evidence="12">
    <location>
        <begin position="191"/>
        <end position="220"/>
    </location>
</feature>
<dbReference type="Pfam" id="PF17917">
    <property type="entry name" value="RT_RNaseH"/>
    <property type="match status" value="1"/>
</dbReference>
<dbReference type="GO" id="GO:0004519">
    <property type="term" value="F:endonuclease activity"/>
    <property type="evidence" value="ECO:0007669"/>
    <property type="project" value="UniProtKB-KW"/>
</dbReference>
<evidence type="ECO:0000256" key="12">
    <source>
        <dbReference type="SAM" id="MobiDB-lite"/>
    </source>
</evidence>
<evidence type="ECO:0000256" key="1">
    <source>
        <dbReference type="ARBA" id="ARBA00012493"/>
    </source>
</evidence>
<protein>
    <recommendedName>
        <fullName evidence="1">RNA-directed DNA polymerase</fullName>
        <ecNumber evidence="1">2.7.7.49</ecNumber>
    </recommendedName>
</protein>
<dbReference type="EMBL" id="JAMRDG010000002">
    <property type="protein sequence ID" value="KAJ3684804.1"/>
    <property type="molecule type" value="Genomic_DNA"/>
</dbReference>
<keyword evidence="6" id="KW-0064">Aspartyl protease</keyword>
<keyword evidence="7" id="KW-0255">Endonuclease</keyword>
<dbReference type="GO" id="GO:0006508">
    <property type="term" value="P:proteolysis"/>
    <property type="evidence" value="ECO:0007669"/>
    <property type="project" value="UniProtKB-KW"/>
</dbReference>
<dbReference type="GO" id="GO:0003676">
    <property type="term" value="F:nucleic acid binding"/>
    <property type="evidence" value="ECO:0007669"/>
    <property type="project" value="InterPro"/>
</dbReference>
<evidence type="ECO:0000256" key="8">
    <source>
        <dbReference type="ARBA" id="ARBA00022801"/>
    </source>
</evidence>
<dbReference type="PANTHER" id="PTHR33064:SF37">
    <property type="entry name" value="RIBONUCLEASE H"/>
    <property type="match status" value="1"/>
</dbReference>
<evidence type="ECO:0000256" key="10">
    <source>
        <dbReference type="PROSITE-ProRule" id="PRU00047"/>
    </source>
</evidence>
<dbReference type="FunFam" id="3.10.10.10:FF:000007">
    <property type="entry name" value="Retrovirus-related Pol polyprotein from transposon 17.6-like Protein"/>
    <property type="match status" value="1"/>
</dbReference>
<evidence type="ECO:0000313" key="16">
    <source>
        <dbReference type="Proteomes" id="UP001210211"/>
    </source>
</evidence>
<feature type="coiled-coil region" evidence="11">
    <location>
        <begin position="1202"/>
        <end position="1229"/>
    </location>
</feature>
<organism evidence="15 16">
    <name type="scientific">Rhynchospora tenuis</name>
    <dbReference type="NCBI Taxonomy" id="198213"/>
    <lineage>
        <taxon>Eukaryota</taxon>
        <taxon>Viridiplantae</taxon>
        <taxon>Streptophyta</taxon>
        <taxon>Embryophyta</taxon>
        <taxon>Tracheophyta</taxon>
        <taxon>Spermatophyta</taxon>
        <taxon>Magnoliopsida</taxon>
        <taxon>Liliopsida</taxon>
        <taxon>Poales</taxon>
        <taxon>Cyperaceae</taxon>
        <taxon>Cyperoideae</taxon>
        <taxon>Rhynchosporeae</taxon>
        <taxon>Rhynchospora</taxon>
    </lineage>
</organism>
<dbReference type="PROSITE" id="PS50158">
    <property type="entry name" value="ZF_CCHC"/>
    <property type="match status" value="1"/>
</dbReference>
<dbReference type="InterPro" id="IPR000477">
    <property type="entry name" value="RT_dom"/>
</dbReference>
<keyword evidence="10" id="KW-0863">Zinc-finger</keyword>
<dbReference type="SUPFAM" id="SSF50630">
    <property type="entry name" value="Acid proteases"/>
    <property type="match status" value="1"/>
</dbReference>
<dbReference type="InterPro" id="IPR021109">
    <property type="entry name" value="Peptidase_aspartic_dom_sf"/>
</dbReference>
<keyword evidence="4" id="KW-0548">Nucleotidyltransferase</keyword>
<dbReference type="GO" id="GO:0003964">
    <property type="term" value="F:RNA-directed DNA polymerase activity"/>
    <property type="evidence" value="ECO:0007669"/>
    <property type="project" value="UniProtKB-KW"/>
</dbReference>
<dbReference type="Gene3D" id="3.10.10.10">
    <property type="entry name" value="HIV Type 1 Reverse Transcriptase, subunit A, domain 1"/>
    <property type="match status" value="1"/>
</dbReference>
<feature type="domain" description="Reverse transcriptase" evidence="14">
    <location>
        <begin position="1530"/>
        <end position="1712"/>
    </location>
</feature>
<dbReference type="InterPro" id="IPR018061">
    <property type="entry name" value="Retropepsins"/>
</dbReference>
<keyword evidence="11" id="KW-0175">Coiled coil</keyword>
<evidence type="ECO:0000259" key="13">
    <source>
        <dbReference type="PROSITE" id="PS50158"/>
    </source>
</evidence>
<dbReference type="InterPro" id="IPR043502">
    <property type="entry name" value="DNA/RNA_pol_sf"/>
</dbReference>
<dbReference type="InterPro" id="IPR043128">
    <property type="entry name" value="Rev_trsase/Diguanyl_cyclase"/>
</dbReference>
<dbReference type="InterPro" id="IPR038765">
    <property type="entry name" value="Papain-like_cys_pep_sf"/>
</dbReference>